<dbReference type="Gene3D" id="3.90.220.20">
    <property type="entry name" value="DNA methylase specificity domains"/>
    <property type="match status" value="2"/>
</dbReference>
<feature type="domain" description="Type I restriction modification DNA specificity" evidence="4">
    <location>
        <begin position="173"/>
        <end position="345"/>
    </location>
</feature>
<sequence length="366" mass="41563">MKVKLEDVCERGSSNLKQSDIIDKSGEYPIYGAAGYLGNIDFYHQDKPYIAVVKDGAGIGRTTLHPAKSSVIGTMQYLLPKENVLPEYLYYVVKYMHLEKYFTGATIPHIYFKDYKNEEFNLDTLDRQIEIVGILKKVEDIIEFRRQELDKLDNLIKARFVEMFGDSEHNTKRWSIAKLSSLCNVGSSKRIYQSELTETGIPFLRISDLNERIDGKNNTPQLFIPNDKYDELQTNGLVPSVGDILVTARGTLGKCYIIKPSDTFYFQDGMISWLSDINESITSLYLSYLFSTTGVQKQIANLQAGSTVAYLSIAMLKNLDIMIPPKTLQQQFAYFVTQVNKSKVAVQAALDKAQLLFDSLMQKYFG</sequence>
<protein>
    <submittedName>
        <fullName evidence="5">EcoKI restriction-modification system protein HsdS</fullName>
    </submittedName>
</protein>
<evidence type="ECO:0000256" key="1">
    <source>
        <dbReference type="ARBA" id="ARBA00010923"/>
    </source>
</evidence>
<evidence type="ECO:0000313" key="5">
    <source>
        <dbReference type="EMBL" id="VYS74903.1"/>
    </source>
</evidence>
<organism evidence="5">
    <name type="scientific">Blautia glucerasea</name>
    <dbReference type="NCBI Taxonomy" id="536633"/>
    <lineage>
        <taxon>Bacteria</taxon>
        <taxon>Bacillati</taxon>
        <taxon>Bacillota</taxon>
        <taxon>Clostridia</taxon>
        <taxon>Lachnospirales</taxon>
        <taxon>Lachnospiraceae</taxon>
        <taxon>Blautia</taxon>
    </lineage>
</organism>
<accession>A0A6N2R1M9</accession>
<feature type="domain" description="Type I restriction modification DNA specificity" evidence="4">
    <location>
        <begin position="2"/>
        <end position="152"/>
    </location>
</feature>
<gene>
    <name evidence="5" type="ORF">BGLFYP119_00420</name>
</gene>
<dbReference type="SUPFAM" id="SSF116734">
    <property type="entry name" value="DNA methylase specificity domain"/>
    <property type="match status" value="2"/>
</dbReference>
<dbReference type="AlphaFoldDB" id="A0A6N2R1M9"/>
<dbReference type="GO" id="GO:0003677">
    <property type="term" value="F:DNA binding"/>
    <property type="evidence" value="ECO:0007669"/>
    <property type="project" value="UniProtKB-KW"/>
</dbReference>
<dbReference type="InterPro" id="IPR052021">
    <property type="entry name" value="Type-I_RS_S_subunit"/>
</dbReference>
<evidence type="ECO:0000256" key="2">
    <source>
        <dbReference type="ARBA" id="ARBA00022747"/>
    </source>
</evidence>
<comment type="similarity">
    <text evidence="1">Belongs to the type-I restriction system S methylase family.</text>
</comment>
<dbReference type="RefSeq" id="WP_156352374.1">
    <property type="nucleotide sequence ID" value="NZ_CACRST010000006.1"/>
</dbReference>
<dbReference type="EMBL" id="CACRST010000006">
    <property type="protein sequence ID" value="VYS74903.1"/>
    <property type="molecule type" value="Genomic_DNA"/>
</dbReference>
<proteinExistence type="inferred from homology"/>
<dbReference type="InterPro" id="IPR000055">
    <property type="entry name" value="Restrct_endonuc_typeI_TRD"/>
</dbReference>
<keyword evidence="3" id="KW-0238">DNA-binding</keyword>
<reference evidence="5" key="1">
    <citation type="submission" date="2019-11" db="EMBL/GenBank/DDBJ databases">
        <authorList>
            <person name="Feng L."/>
        </authorList>
    </citation>
    <scope>NUCLEOTIDE SEQUENCE</scope>
    <source>
        <strain evidence="5">BgluceraseaLFYP119</strain>
    </source>
</reference>
<dbReference type="Pfam" id="PF01420">
    <property type="entry name" value="Methylase_S"/>
    <property type="match status" value="2"/>
</dbReference>
<dbReference type="PANTHER" id="PTHR30408:SF12">
    <property type="entry name" value="TYPE I RESTRICTION ENZYME MJAVIII SPECIFICITY SUBUNIT"/>
    <property type="match status" value="1"/>
</dbReference>
<evidence type="ECO:0000259" key="4">
    <source>
        <dbReference type="Pfam" id="PF01420"/>
    </source>
</evidence>
<name>A0A6N2R1M9_9FIRM</name>
<evidence type="ECO:0000256" key="3">
    <source>
        <dbReference type="ARBA" id="ARBA00023125"/>
    </source>
</evidence>
<keyword evidence="2" id="KW-0680">Restriction system</keyword>
<dbReference type="InterPro" id="IPR044946">
    <property type="entry name" value="Restrct_endonuc_typeI_TRD_sf"/>
</dbReference>
<dbReference type="PANTHER" id="PTHR30408">
    <property type="entry name" value="TYPE-1 RESTRICTION ENZYME ECOKI SPECIFICITY PROTEIN"/>
    <property type="match status" value="1"/>
</dbReference>
<dbReference type="GO" id="GO:0009307">
    <property type="term" value="P:DNA restriction-modification system"/>
    <property type="evidence" value="ECO:0007669"/>
    <property type="project" value="UniProtKB-KW"/>
</dbReference>